<dbReference type="EMBL" id="CP009223">
    <property type="protein sequence ID" value="AIM62978.1"/>
    <property type="molecule type" value="Genomic_DNA"/>
</dbReference>
<keyword evidence="2" id="KW-0812">Transmembrane</keyword>
<feature type="compositionally biased region" description="Basic and acidic residues" evidence="1">
    <location>
        <begin position="1"/>
        <end position="13"/>
    </location>
</feature>
<dbReference type="KEGG" id="wci:WS105_0786"/>
<feature type="compositionally biased region" description="Polar residues" evidence="1">
    <location>
        <begin position="77"/>
        <end position="91"/>
    </location>
</feature>
<reference evidence="5" key="2">
    <citation type="submission" date="2014-08" db="EMBL/GenBank/DDBJ databases">
        <title>Complete genome of Weissella ceti strain WS74 isolated from diseased rainbow trout in Brazil.</title>
        <authorList>
            <person name="Figueiredo H.C.P."/>
            <person name="Leal C.A.G."/>
            <person name="Pereira F.L."/>
            <person name="Soares S.C."/>
            <person name="Dorella F.A."/>
            <person name="Carvalho A.F."/>
            <person name="Azevedo V.A.C."/>
        </authorList>
    </citation>
    <scope>NUCLEOTIDE SEQUENCE [LARGE SCALE GENOMIC DNA]</scope>
    <source>
        <strain evidence="5">WS74</strain>
    </source>
</reference>
<dbReference type="PATRIC" id="fig|759620.7.peg.748"/>
<feature type="transmembrane region" description="Helical" evidence="2">
    <location>
        <begin position="42"/>
        <end position="63"/>
    </location>
</feature>
<dbReference type="InterPro" id="IPR036779">
    <property type="entry name" value="LysM_dom_sf"/>
</dbReference>
<dbReference type="SMART" id="SM00257">
    <property type="entry name" value="LysM"/>
    <property type="match status" value="1"/>
</dbReference>
<evidence type="ECO:0000256" key="2">
    <source>
        <dbReference type="SAM" id="Phobius"/>
    </source>
</evidence>
<keyword evidence="5" id="KW-1185">Reference proteome</keyword>
<reference evidence="4 5" key="1">
    <citation type="journal article" date="2014" name="Genome Announc.">
        <title>Complete Genome Sequences of Fish Pathogenic Weissella ceti Strains WS74 and WS105.</title>
        <authorList>
            <person name="Figueiredo H.C."/>
            <person name="Leal C.A."/>
            <person name="Dorella F.A."/>
            <person name="Carvalho A.F."/>
            <person name="Soares S.C."/>
            <person name="Pereira F.L."/>
            <person name="Azevedo V.A."/>
        </authorList>
    </citation>
    <scope>NUCLEOTIDE SEQUENCE [LARGE SCALE GENOMIC DNA]</scope>
    <source>
        <strain evidence="4 5">WS74</strain>
    </source>
</reference>
<dbReference type="PROSITE" id="PS51782">
    <property type="entry name" value="LYSM"/>
    <property type="match status" value="1"/>
</dbReference>
<dbReference type="RefSeq" id="WP_009496459.1">
    <property type="nucleotide sequence ID" value="NZ_CP009223.1"/>
</dbReference>
<dbReference type="OrthoDB" id="2149788at2"/>
<proteinExistence type="predicted"/>
<evidence type="ECO:0000259" key="3">
    <source>
        <dbReference type="PROSITE" id="PS51782"/>
    </source>
</evidence>
<accession>A0A075U0D6</accession>
<evidence type="ECO:0000256" key="1">
    <source>
        <dbReference type="SAM" id="MobiDB-lite"/>
    </source>
</evidence>
<keyword evidence="2" id="KW-1133">Transmembrane helix</keyword>
<keyword evidence="2" id="KW-0472">Membrane</keyword>
<feature type="region of interest" description="Disordered" evidence="1">
    <location>
        <begin position="77"/>
        <end position="155"/>
    </location>
</feature>
<dbReference type="Proteomes" id="UP000029079">
    <property type="component" value="Chromosome"/>
</dbReference>
<feature type="region of interest" description="Disordered" evidence="1">
    <location>
        <begin position="1"/>
        <end position="35"/>
    </location>
</feature>
<dbReference type="CDD" id="cd00118">
    <property type="entry name" value="LysM"/>
    <property type="match status" value="1"/>
</dbReference>
<dbReference type="Gene3D" id="3.10.350.10">
    <property type="entry name" value="LysM domain"/>
    <property type="match status" value="1"/>
</dbReference>
<dbReference type="KEGG" id="wct:WS74_0726"/>
<organism evidence="4 5">
    <name type="scientific">Weissella ceti</name>
    <dbReference type="NCBI Taxonomy" id="759620"/>
    <lineage>
        <taxon>Bacteria</taxon>
        <taxon>Bacillati</taxon>
        <taxon>Bacillota</taxon>
        <taxon>Bacilli</taxon>
        <taxon>Lactobacillales</taxon>
        <taxon>Lactobacillaceae</taxon>
        <taxon>Weissella</taxon>
    </lineage>
</organism>
<protein>
    <recommendedName>
        <fullName evidence="3">LysM domain-containing protein</fullName>
    </recommendedName>
</protein>
<dbReference type="AlphaFoldDB" id="A0A075U0D6"/>
<dbReference type="SUPFAM" id="SSF54106">
    <property type="entry name" value="LysM domain"/>
    <property type="match status" value="1"/>
</dbReference>
<feature type="domain" description="LysM" evidence="3">
    <location>
        <begin position="151"/>
        <end position="195"/>
    </location>
</feature>
<evidence type="ECO:0000313" key="5">
    <source>
        <dbReference type="Proteomes" id="UP000029079"/>
    </source>
</evidence>
<gene>
    <name evidence="4" type="ORF">WS74_0726</name>
</gene>
<dbReference type="InterPro" id="IPR018392">
    <property type="entry name" value="LysM"/>
</dbReference>
<dbReference type="STRING" id="759620.WS105_0786"/>
<dbReference type="Pfam" id="PF01476">
    <property type="entry name" value="LysM"/>
    <property type="match status" value="1"/>
</dbReference>
<dbReference type="KEGG" id="wce:WS08_0724"/>
<feature type="compositionally biased region" description="Basic and acidic residues" evidence="1">
    <location>
        <begin position="94"/>
        <end position="151"/>
    </location>
</feature>
<evidence type="ECO:0000313" key="4">
    <source>
        <dbReference type="EMBL" id="AIM62978.1"/>
    </source>
</evidence>
<name>A0A075U0D6_9LACO</name>
<sequence>MSENEEKVQKDSTEPWENGFSGSKAEPTSRVAHRRKTQQVRVIIGVLIAAVVALSMVPVIGYLQTLNQPSSQEQAWSKTMTSETKVTSFSSDAAKAREKEESQKKADAEAAAKKQAEADKAASEKAAKEAEKKATESKPKESSKPDDKDQKTVAVEAGQGAYRVATNAGISVDELRTLNPGVNIDQLSAGQMLRVK</sequence>